<dbReference type="Proteomes" id="UP000540685">
    <property type="component" value="Unassembled WGS sequence"/>
</dbReference>
<dbReference type="AlphaFoldDB" id="A0A7W9IPA4"/>
<dbReference type="RefSeq" id="WP_184538025.1">
    <property type="nucleotide sequence ID" value="NZ_JACHMP010000002.1"/>
</dbReference>
<dbReference type="EMBL" id="JACHMP010000002">
    <property type="protein sequence ID" value="MBB5823793.1"/>
    <property type="molecule type" value="Genomic_DNA"/>
</dbReference>
<comment type="caution">
    <text evidence="1">The sequence shown here is derived from an EMBL/GenBank/DDBJ whole genome shotgun (WGS) entry which is preliminary data.</text>
</comment>
<name>A0A7W9IPA4_9ACTN</name>
<reference evidence="1 2" key="1">
    <citation type="submission" date="2020-08" db="EMBL/GenBank/DDBJ databases">
        <title>Sequencing the genomes of 1000 actinobacteria strains.</title>
        <authorList>
            <person name="Klenk H.-P."/>
        </authorList>
    </citation>
    <scope>NUCLEOTIDE SEQUENCE [LARGE SCALE GENOMIC DNA]</scope>
    <source>
        <strain evidence="1 2">DSM 46887</strain>
    </source>
</reference>
<gene>
    <name evidence="1" type="ORF">F4562_006942</name>
</gene>
<evidence type="ECO:0000313" key="2">
    <source>
        <dbReference type="Proteomes" id="UP000540685"/>
    </source>
</evidence>
<organism evidence="1 2">
    <name type="scientific">Streptosporangium becharense</name>
    <dbReference type="NCBI Taxonomy" id="1816182"/>
    <lineage>
        <taxon>Bacteria</taxon>
        <taxon>Bacillati</taxon>
        <taxon>Actinomycetota</taxon>
        <taxon>Actinomycetes</taxon>
        <taxon>Streptosporangiales</taxon>
        <taxon>Streptosporangiaceae</taxon>
        <taxon>Streptosporangium</taxon>
    </lineage>
</organism>
<proteinExistence type="predicted"/>
<keyword evidence="2" id="KW-1185">Reference proteome</keyword>
<accession>A0A7W9IPA4</accession>
<protein>
    <submittedName>
        <fullName evidence="1">Uncharacterized protein</fullName>
    </submittedName>
</protein>
<evidence type="ECO:0000313" key="1">
    <source>
        <dbReference type="EMBL" id="MBB5823793.1"/>
    </source>
</evidence>
<sequence length="313" mass="33332">MTYPLCEVPGCSRPSPDGAAACVSCGAELHQHLAEVADADGLAAELDTALARQARLGGGGRRGAETPLGYGEAAAEAIAVLRSALAGWVRVLDRHGQPVGPACPSRCGHGSCAWITTRILPKNTLPAMAAWLADRIPDLRRHPAGGEAVDELGAAIRHARNAIDRGRGAELVYCGPCSHRGDDGRTCMTDLYARPGARLVQCRCGAITDVRARRAWLLREAEGVLGTAAEIARALTRLDRPVTPERVRQWAQRGLLLSRGRGDHHHPLYRVGDVLALLEGLEAVDLAGPACARCRHQTCRRIRAARPSPPRAA</sequence>